<dbReference type="InterPro" id="IPR013087">
    <property type="entry name" value="Znf_C2H2_type"/>
</dbReference>
<evidence type="ECO:0000256" key="12">
    <source>
        <dbReference type="ARBA" id="ARBA00023321"/>
    </source>
</evidence>
<evidence type="ECO:0000256" key="15">
    <source>
        <dbReference type="SAM" id="MobiDB-lite"/>
    </source>
</evidence>
<proteinExistence type="predicted"/>
<keyword evidence="5" id="KW-0862">Zinc</keyword>
<keyword evidence="8" id="KW-0238">DNA-binding</keyword>
<dbReference type="GO" id="GO:0000785">
    <property type="term" value="C:chromatin"/>
    <property type="evidence" value="ECO:0007669"/>
    <property type="project" value="TreeGrafter"/>
</dbReference>
<keyword evidence="12" id="KW-0183">Conidiation</keyword>
<evidence type="ECO:0000256" key="5">
    <source>
        <dbReference type="ARBA" id="ARBA00022833"/>
    </source>
</evidence>
<dbReference type="SUPFAM" id="SSF57667">
    <property type="entry name" value="beta-beta-alpha zinc fingers"/>
    <property type="match status" value="1"/>
</dbReference>
<dbReference type="GO" id="GO:0008270">
    <property type="term" value="F:zinc ion binding"/>
    <property type="evidence" value="ECO:0007669"/>
    <property type="project" value="UniProtKB-KW"/>
</dbReference>
<feature type="domain" description="C2H2-type" evidence="16">
    <location>
        <begin position="110"/>
        <end position="136"/>
    </location>
</feature>
<accession>A0A8J8WKH5</accession>
<dbReference type="Gene3D" id="3.30.160.60">
    <property type="entry name" value="Classic Zinc Finger"/>
    <property type="match status" value="2"/>
</dbReference>
<evidence type="ECO:0000256" key="10">
    <source>
        <dbReference type="ARBA" id="ARBA00023163"/>
    </source>
</evidence>
<dbReference type="GO" id="GO:0005634">
    <property type="term" value="C:nucleus"/>
    <property type="evidence" value="ECO:0007669"/>
    <property type="project" value="UniProtKB-SubCell"/>
</dbReference>
<dbReference type="PROSITE" id="PS00028">
    <property type="entry name" value="ZINC_FINGER_C2H2_1"/>
    <property type="match status" value="2"/>
</dbReference>
<reference evidence="17" key="1">
    <citation type="journal article" date="2020" name="Front. Microbiol.">
        <title>Gene regulatory networks of Penicillium echinulatum 2HH and Penicillium oxalicum 114-2 inferred by a computational biology approach.</title>
        <authorList>
            <person name="Lenz A.R."/>
            <person name="Galan-Vasquez E."/>
            <person name="Balbinot E."/>
            <person name="De Abreu F.P."/>
            <person name="De Oliveira N.S."/>
            <person name="Da Rosa L.O."/>
            <person name="De Avila E Silva S."/>
            <person name="Camassola M."/>
            <person name="Dillon A.J.P."/>
            <person name="Perez-Rueda E."/>
        </authorList>
    </citation>
    <scope>NUCLEOTIDE SEQUENCE</scope>
    <source>
        <strain evidence="17">S1M29</strain>
    </source>
</reference>
<dbReference type="Proteomes" id="UP000631181">
    <property type="component" value="Unassembled WGS sequence"/>
</dbReference>
<keyword evidence="7" id="KW-0805">Transcription regulation</keyword>
<name>A0A8J8WKH5_9EURO</name>
<keyword evidence="18" id="KW-1185">Reference proteome</keyword>
<dbReference type="GO" id="GO:0000981">
    <property type="term" value="F:DNA-binding transcription factor activity, RNA polymerase II-specific"/>
    <property type="evidence" value="ECO:0007669"/>
    <property type="project" value="TreeGrafter"/>
</dbReference>
<dbReference type="SMART" id="SM00355">
    <property type="entry name" value="ZnF_C2H2"/>
    <property type="match status" value="2"/>
</dbReference>
<dbReference type="EMBL" id="WIWV01000037">
    <property type="protein sequence ID" value="KAF7716619.1"/>
    <property type="molecule type" value="Genomic_DNA"/>
</dbReference>
<comment type="caution">
    <text evidence="17">The sequence shown here is derived from an EMBL/GenBank/DDBJ whole genome shotgun (WGS) entry which is preliminary data.</text>
</comment>
<dbReference type="PROSITE" id="PS50157">
    <property type="entry name" value="ZINC_FINGER_C2H2_2"/>
    <property type="match status" value="2"/>
</dbReference>
<evidence type="ECO:0000256" key="13">
    <source>
        <dbReference type="ARBA" id="ARBA00044085"/>
    </source>
</evidence>
<gene>
    <name evidence="17" type="ORF">PECM_005249</name>
</gene>
<evidence type="ECO:0000256" key="9">
    <source>
        <dbReference type="ARBA" id="ARBA00023159"/>
    </source>
</evidence>
<keyword evidence="4 14" id="KW-0863">Zinc-finger</keyword>
<feature type="compositionally biased region" description="Polar residues" evidence="15">
    <location>
        <begin position="154"/>
        <end position="170"/>
    </location>
</feature>
<keyword evidence="2" id="KW-0479">Metal-binding</keyword>
<evidence type="ECO:0000256" key="8">
    <source>
        <dbReference type="ARBA" id="ARBA00023125"/>
    </source>
</evidence>
<keyword evidence="10" id="KW-0804">Transcription</keyword>
<protein>
    <recommendedName>
        <fullName evidence="13">C2H2 type master regulator of conidiophore development brlA</fullName>
    </recommendedName>
</protein>
<evidence type="ECO:0000256" key="4">
    <source>
        <dbReference type="ARBA" id="ARBA00022771"/>
    </source>
</evidence>
<dbReference type="PANTHER" id="PTHR14003">
    <property type="entry name" value="TRANSCRIPTIONAL REPRESSOR PROTEIN YY"/>
    <property type="match status" value="1"/>
</dbReference>
<organism evidence="17 18">
    <name type="scientific">Penicillium ucsense</name>
    <dbReference type="NCBI Taxonomy" id="2839758"/>
    <lineage>
        <taxon>Eukaryota</taxon>
        <taxon>Fungi</taxon>
        <taxon>Dikarya</taxon>
        <taxon>Ascomycota</taxon>
        <taxon>Pezizomycotina</taxon>
        <taxon>Eurotiomycetes</taxon>
        <taxon>Eurotiomycetidae</taxon>
        <taxon>Eurotiales</taxon>
        <taxon>Aspergillaceae</taxon>
        <taxon>Penicillium</taxon>
    </lineage>
</organism>
<dbReference type="GO" id="GO:0030435">
    <property type="term" value="P:sporulation resulting in formation of a cellular spore"/>
    <property type="evidence" value="ECO:0007669"/>
    <property type="project" value="UniProtKB-KW"/>
</dbReference>
<feature type="region of interest" description="Disordered" evidence="15">
    <location>
        <begin position="27"/>
        <end position="77"/>
    </location>
</feature>
<dbReference type="OrthoDB" id="4367730at2759"/>
<keyword evidence="3" id="KW-0677">Repeat</keyword>
<dbReference type="GO" id="GO:0000978">
    <property type="term" value="F:RNA polymerase II cis-regulatory region sequence-specific DNA binding"/>
    <property type="evidence" value="ECO:0007669"/>
    <property type="project" value="TreeGrafter"/>
</dbReference>
<evidence type="ECO:0000313" key="18">
    <source>
        <dbReference type="Proteomes" id="UP000631181"/>
    </source>
</evidence>
<evidence type="ECO:0000256" key="6">
    <source>
        <dbReference type="ARBA" id="ARBA00022969"/>
    </source>
</evidence>
<evidence type="ECO:0000256" key="7">
    <source>
        <dbReference type="ARBA" id="ARBA00023015"/>
    </source>
</evidence>
<evidence type="ECO:0000256" key="3">
    <source>
        <dbReference type="ARBA" id="ARBA00022737"/>
    </source>
</evidence>
<keyword evidence="6" id="KW-0749">Sporulation</keyword>
<feature type="region of interest" description="Disordered" evidence="15">
    <location>
        <begin position="137"/>
        <end position="170"/>
    </location>
</feature>
<evidence type="ECO:0000256" key="2">
    <source>
        <dbReference type="ARBA" id="ARBA00022723"/>
    </source>
</evidence>
<sequence>MDHISTQGALFAPGMFYSPISSTTGLPQTPFPWTPPGTIAAQDTHHNGNGPDNASRSPTRKPLHTNDKRASKAMKGKRVHACEFPGCDKIFTRAEHRRRHELVHKSKKAHMCTFVGCHKSFHRPDYLMQHLARHGGVPVSTMKKPASAKRPKSTKCSTPDSVQSQLPTTTTMISPGMLNSAEENESSAHEFRPLGRYHTPDVEPDTFRQLHHEFSAESLHLDAYLTTTHPNHPWPNPKISHSPGSQNAAASFPTLRHETDLDRHSRRMFQPHAYLSPPPSLSPRLQVAKPIPLPYWYNDIDNTLPPIDPALFSSEVPYLRWPSESNEIRSANIDPRIVSSVSEG</sequence>
<evidence type="ECO:0000256" key="11">
    <source>
        <dbReference type="ARBA" id="ARBA00023242"/>
    </source>
</evidence>
<dbReference type="InterPro" id="IPR036236">
    <property type="entry name" value="Znf_C2H2_sf"/>
</dbReference>
<dbReference type="GO" id="GO:0005667">
    <property type="term" value="C:transcription regulator complex"/>
    <property type="evidence" value="ECO:0007669"/>
    <property type="project" value="TreeGrafter"/>
</dbReference>
<dbReference type="PANTHER" id="PTHR14003:SF19">
    <property type="entry name" value="YY2 TRANSCRIPTION FACTOR"/>
    <property type="match status" value="1"/>
</dbReference>
<keyword evidence="11" id="KW-0539">Nucleus</keyword>
<dbReference type="AlphaFoldDB" id="A0A8J8WKH5"/>
<feature type="domain" description="C2H2-type" evidence="16">
    <location>
        <begin position="80"/>
        <end position="109"/>
    </location>
</feature>
<comment type="subcellular location">
    <subcellularLocation>
        <location evidence="1">Nucleus</location>
    </subcellularLocation>
</comment>
<evidence type="ECO:0000256" key="14">
    <source>
        <dbReference type="PROSITE-ProRule" id="PRU00042"/>
    </source>
</evidence>
<keyword evidence="9" id="KW-0010">Activator</keyword>
<evidence type="ECO:0000259" key="16">
    <source>
        <dbReference type="PROSITE" id="PS50157"/>
    </source>
</evidence>
<evidence type="ECO:0000256" key="1">
    <source>
        <dbReference type="ARBA" id="ARBA00004123"/>
    </source>
</evidence>
<evidence type="ECO:0000313" key="17">
    <source>
        <dbReference type="EMBL" id="KAF7716619.1"/>
    </source>
</evidence>
<dbReference type="GO" id="GO:0048315">
    <property type="term" value="P:conidium formation"/>
    <property type="evidence" value="ECO:0007669"/>
    <property type="project" value="UniProtKB-KW"/>
</dbReference>